<keyword evidence="3 4" id="KW-0067">ATP-binding</keyword>
<keyword evidence="7" id="KW-1185">Reference proteome</keyword>
<dbReference type="Gene3D" id="3.40.50.20">
    <property type="match status" value="1"/>
</dbReference>
<sequence>MSNILFVKEKGGGREIQFQFNWHSVDVSAATETTSSRCVILSLEEISKSPEFSWPEKLDDILLFIQSSLTKCEQIDPKAWGSSEALQFLIDTLSDVNTPRALVAIGLILPATAGYIIRSDIIPLRLVHCSVVTRAVSFAKPDKQFPAAPVGAAIQLPDVLQASAGGLLFKRESYTGTNSLDFLSKNIGAELANRLSFPWVSKQKPERKTLVIVEGGRSGPDNGGTGESIYTAAHALGIEMVVFDNSGHWMNDPRYAHWCKEFIPFKLELQPADDFPNQIVEAVRSLKYRVDGIVTFCDHYKAPVAQAALELQLPTYSPEAYMIATDKFRTSVSEGHHAYQASSAPEARSIVLKHNMEFPLIIKPCNGFLSEGVFRVEDVSQLEAGIQAINTDRHGKEFVIEKYCEGPELDANLVLCDGELLFFEASDDFPKSADANGQGHVKSFIELANVLPSKLPESELMILRDSLHQSLLRMGFQDGFYHLEARLENSSMEYATKKGIFDLTERTVPAWGAPSSWLIEVNPRPPGIQESAAVKYTYGVDYFGLGLLFALNDKSRARQLSHSFVKGPQYWCEMVFIPVEQSGVYESGDVCAELFDRRPDLAHQVSDCFCFLKKGAILSVDGGVNSWVAYFIVYSRESRTHVLELSETIRREVKFSIV</sequence>
<dbReference type="InterPro" id="IPR013815">
    <property type="entry name" value="ATP_grasp_subdomain_1"/>
</dbReference>
<keyword evidence="2 4" id="KW-0547">Nucleotide-binding</keyword>
<dbReference type="GO" id="GO:0046872">
    <property type="term" value="F:metal ion binding"/>
    <property type="evidence" value="ECO:0007669"/>
    <property type="project" value="InterPro"/>
</dbReference>
<comment type="caution">
    <text evidence="6">The sequence shown here is derived from an EMBL/GenBank/DDBJ whole genome shotgun (WGS) entry which is preliminary data.</text>
</comment>
<evidence type="ECO:0000256" key="4">
    <source>
        <dbReference type="PROSITE-ProRule" id="PRU00409"/>
    </source>
</evidence>
<dbReference type="STRING" id="1231657.A0A1Y2A4M5"/>
<dbReference type="PANTHER" id="PTHR43585">
    <property type="entry name" value="FUMIPYRROLE BIOSYNTHESIS PROTEIN C"/>
    <property type="match status" value="1"/>
</dbReference>
<evidence type="ECO:0000256" key="2">
    <source>
        <dbReference type="ARBA" id="ARBA00022741"/>
    </source>
</evidence>
<feature type="domain" description="ATP-grasp" evidence="5">
    <location>
        <begin position="322"/>
        <end position="551"/>
    </location>
</feature>
<organism evidence="6 7">
    <name type="scientific">Clohesyomyces aquaticus</name>
    <dbReference type="NCBI Taxonomy" id="1231657"/>
    <lineage>
        <taxon>Eukaryota</taxon>
        <taxon>Fungi</taxon>
        <taxon>Dikarya</taxon>
        <taxon>Ascomycota</taxon>
        <taxon>Pezizomycotina</taxon>
        <taxon>Dothideomycetes</taxon>
        <taxon>Pleosporomycetidae</taxon>
        <taxon>Pleosporales</taxon>
        <taxon>Lindgomycetaceae</taxon>
        <taxon>Clohesyomyces</taxon>
    </lineage>
</organism>
<dbReference type="GO" id="GO:0005524">
    <property type="term" value="F:ATP binding"/>
    <property type="evidence" value="ECO:0007669"/>
    <property type="project" value="UniProtKB-UniRule"/>
</dbReference>
<dbReference type="Pfam" id="PF18130">
    <property type="entry name" value="ATPgrasp_N"/>
    <property type="match status" value="1"/>
</dbReference>
<name>A0A1Y2A4M5_9PLEO</name>
<dbReference type="AlphaFoldDB" id="A0A1Y2A4M5"/>
<dbReference type="Proteomes" id="UP000193144">
    <property type="component" value="Unassembled WGS sequence"/>
</dbReference>
<dbReference type="EMBL" id="MCFA01000015">
    <property type="protein sequence ID" value="ORY16985.1"/>
    <property type="molecule type" value="Genomic_DNA"/>
</dbReference>
<dbReference type="InterPro" id="IPR052032">
    <property type="entry name" value="ATP-dep_AA_Ligase"/>
</dbReference>
<dbReference type="InterPro" id="IPR041472">
    <property type="entry name" value="BL00235/CARNS1_N"/>
</dbReference>
<evidence type="ECO:0000313" key="7">
    <source>
        <dbReference type="Proteomes" id="UP000193144"/>
    </source>
</evidence>
<dbReference type="InterPro" id="IPR011761">
    <property type="entry name" value="ATP-grasp"/>
</dbReference>
<evidence type="ECO:0000313" key="6">
    <source>
        <dbReference type="EMBL" id="ORY16985.1"/>
    </source>
</evidence>
<dbReference type="Gene3D" id="3.30.1490.20">
    <property type="entry name" value="ATP-grasp fold, A domain"/>
    <property type="match status" value="1"/>
</dbReference>
<dbReference type="PANTHER" id="PTHR43585:SF2">
    <property type="entry name" value="ATP-GRASP ENZYME FSQD"/>
    <property type="match status" value="1"/>
</dbReference>
<protein>
    <submittedName>
        <fullName evidence="6">ATP-grasp domain-domain-containing protein</fullName>
    </submittedName>
</protein>
<evidence type="ECO:0000256" key="1">
    <source>
        <dbReference type="ARBA" id="ARBA00022598"/>
    </source>
</evidence>
<proteinExistence type="predicted"/>
<dbReference type="OrthoDB" id="434648at2759"/>
<dbReference type="PROSITE" id="PS50975">
    <property type="entry name" value="ATP_GRASP"/>
    <property type="match status" value="1"/>
</dbReference>
<accession>A0A1Y2A4M5</accession>
<evidence type="ECO:0000259" key="5">
    <source>
        <dbReference type="PROSITE" id="PS50975"/>
    </source>
</evidence>
<dbReference type="GO" id="GO:0016874">
    <property type="term" value="F:ligase activity"/>
    <property type="evidence" value="ECO:0007669"/>
    <property type="project" value="UniProtKB-KW"/>
</dbReference>
<reference evidence="6 7" key="1">
    <citation type="submission" date="2016-07" db="EMBL/GenBank/DDBJ databases">
        <title>Pervasive Adenine N6-methylation of Active Genes in Fungi.</title>
        <authorList>
            <consortium name="DOE Joint Genome Institute"/>
            <person name="Mondo S.J."/>
            <person name="Dannebaum R.O."/>
            <person name="Kuo R.C."/>
            <person name="Labutti K."/>
            <person name="Haridas S."/>
            <person name="Kuo A."/>
            <person name="Salamov A."/>
            <person name="Ahrendt S.R."/>
            <person name="Lipzen A."/>
            <person name="Sullivan W."/>
            <person name="Andreopoulos W.B."/>
            <person name="Clum A."/>
            <person name="Lindquist E."/>
            <person name="Daum C."/>
            <person name="Ramamoorthy G.K."/>
            <person name="Gryganskyi A."/>
            <person name="Culley D."/>
            <person name="Magnuson J.K."/>
            <person name="James T.Y."/>
            <person name="O'Malley M.A."/>
            <person name="Stajich J.E."/>
            <person name="Spatafora J.W."/>
            <person name="Visel A."/>
            <person name="Grigoriev I.V."/>
        </authorList>
    </citation>
    <scope>NUCLEOTIDE SEQUENCE [LARGE SCALE GENOMIC DNA]</scope>
    <source>
        <strain evidence="6 7">CBS 115471</strain>
    </source>
</reference>
<dbReference type="Gene3D" id="3.30.470.20">
    <property type="entry name" value="ATP-grasp fold, B domain"/>
    <property type="match status" value="1"/>
</dbReference>
<dbReference type="SUPFAM" id="SSF56059">
    <property type="entry name" value="Glutathione synthetase ATP-binding domain-like"/>
    <property type="match status" value="1"/>
</dbReference>
<keyword evidence="1" id="KW-0436">Ligase</keyword>
<gene>
    <name evidence="6" type="ORF">BCR34DRAFT_506567</name>
</gene>
<evidence type="ECO:0000256" key="3">
    <source>
        <dbReference type="ARBA" id="ARBA00022840"/>
    </source>
</evidence>
<dbReference type="Pfam" id="PF13535">
    <property type="entry name" value="ATP-grasp_4"/>
    <property type="match status" value="1"/>
</dbReference>